<protein>
    <submittedName>
        <fullName evidence="3">Putative signal peptide protein</fullName>
    </submittedName>
</protein>
<accession>A0A242M8V5</accession>
<keyword evidence="1" id="KW-0732">Signal</keyword>
<evidence type="ECO:0000256" key="1">
    <source>
        <dbReference type="SAM" id="SignalP"/>
    </source>
</evidence>
<feature type="signal peptide" evidence="1">
    <location>
        <begin position="1"/>
        <end position="23"/>
    </location>
</feature>
<dbReference type="RefSeq" id="WP_086383229.1">
    <property type="nucleotide sequence ID" value="NZ_NBTY01000192.1"/>
</dbReference>
<evidence type="ECO:0000259" key="2">
    <source>
        <dbReference type="Pfam" id="PF13670"/>
    </source>
</evidence>
<evidence type="ECO:0000313" key="4">
    <source>
        <dbReference type="Proteomes" id="UP000194546"/>
    </source>
</evidence>
<dbReference type="AlphaFoldDB" id="A0A242M8V5"/>
<feature type="chain" id="PRO_5012376587" evidence="1">
    <location>
        <begin position="24"/>
        <end position="92"/>
    </location>
</feature>
<comment type="caution">
    <text evidence="3">The sequence shown here is derived from an EMBL/GenBank/DDBJ whole genome shotgun (WGS) entry which is preliminary data.</text>
</comment>
<sequence length="92" mass="10377">MKIVTVRQLSLAALIVLPFAAHATGTCTNEPKAKWMKERDVTAQFEKEGYQVKRIKAEGTCYEVYALDKNAKRHEMVVNPIDGKPVKEEANE</sequence>
<evidence type="ECO:0000313" key="3">
    <source>
        <dbReference type="EMBL" id="OTP67695.1"/>
    </source>
</evidence>
<proteinExistence type="predicted"/>
<reference evidence="3 4" key="1">
    <citation type="submission" date="2017-03" db="EMBL/GenBank/DDBJ databases">
        <title>Genome analysis of strain PAMC 26510.</title>
        <authorList>
            <person name="Oh H.-M."/>
            <person name="Yang J.-A."/>
        </authorList>
    </citation>
    <scope>NUCLEOTIDE SEQUENCE [LARGE SCALE GENOMIC DNA]</scope>
    <source>
        <strain evidence="3 4">PAMC 26510</strain>
    </source>
</reference>
<dbReference type="Proteomes" id="UP000194546">
    <property type="component" value="Unassembled WGS sequence"/>
</dbReference>
<dbReference type="EMBL" id="NBTY01000192">
    <property type="protein sequence ID" value="OTP67695.1"/>
    <property type="molecule type" value="Genomic_DNA"/>
</dbReference>
<organism evidence="3 4">
    <name type="scientific">Caballeronia sordidicola</name>
    <name type="common">Burkholderia sordidicola</name>
    <dbReference type="NCBI Taxonomy" id="196367"/>
    <lineage>
        <taxon>Bacteria</taxon>
        <taxon>Pseudomonadati</taxon>
        <taxon>Pseudomonadota</taxon>
        <taxon>Betaproteobacteria</taxon>
        <taxon>Burkholderiales</taxon>
        <taxon>Burkholderiaceae</taxon>
        <taxon>Caballeronia</taxon>
    </lineage>
</organism>
<feature type="domain" description="PepSY" evidence="2">
    <location>
        <begin position="10"/>
        <end position="89"/>
    </location>
</feature>
<dbReference type="Pfam" id="PF13670">
    <property type="entry name" value="PepSY_2"/>
    <property type="match status" value="1"/>
</dbReference>
<name>A0A242M8V5_CABSO</name>
<gene>
    <name evidence="3" type="ORF">PAMC26510_30370</name>
</gene>
<dbReference type="InterPro" id="IPR025711">
    <property type="entry name" value="PepSY"/>
</dbReference>